<protein>
    <submittedName>
        <fullName evidence="3">PepSY domain-containing protein</fullName>
    </submittedName>
</protein>
<accession>A0A5C7W1W8</accession>
<sequence length="402" mass="45533">MSSETGATGAFRDQRGRSWRQLWLDIHLYLGLFAGALLVIFGITGSILVFWQELDEWFNPALLTVTVPKLAEGTDSEVVYQSLHKIIHAAEQAAQGSKITALYGPRNSAGVFAIYANRESGDWQRIFVDPYQAKVTGVRNYGANEWIPDYLMDFIFQLHFSLLLGANGTVAVALVALLLIISLITGLIIWWPVNGHWRKALTIKRNAGMVRFNFDLHKTFSFYFFPALGAVLLSGVYMNLNEPFVWITQQFSPSTREYPHKFLSNPVNGMQSMGVEHAWNIAMEHFPGGKLNAIYPPDSDTGVFTVVQREVPQLSAYWPERQIAIDQYSGEILDVRAPDTRRSAGETFLDWQWPLHSGKAFGWVGRILIFLCGLACPVIYITGVIRWLQKRQVRQTKIRRMS</sequence>
<organism evidence="3 4">
    <name type="scientific">Nitrosomonas oligotropha</name>
    <dbReference type="NCBI Taxonomy" id="42354"/>
    <lineage>
        <taxon>Bacteria</taxon>
        <taxon>Pseudomonadati</taxon>
        <taxon>Pseudomonadota</taxon>
        <taxon>Betaproteobacteria</taxon>
        <taxon>Nitrosomonadales</taxon>
        <taxon>Nitrosomonadaceae</taxon>
        <taxon>Nitrosomonas</taxon>
    </lineage>
</organism>
<evidence type="ECO:0000313" key="3">
    <source>
        <dbReference type="EMBL" id="TXI30434.1"/>
    </source>
</evidence>
<dbReference type="Proteomes" id="UP000321055">
    <property type="component" value="Unassembled WGS sequence"/>
</dbReference>
<feature type="transmembrane region" description="Helical" evidence="1">
    <location>
        <begin position="170"/>
        <end position="191"/>
    </location>
</feature>
<evidence type="ECO:0000313" key="4">
    <source>
        <dbReference type="Proteomes" id="UP000321055"/>
    </source>
</evidence>
<dbReference type="AlphaFoldDB" id="A0A5C7W1W8"/>
<dbReference type="InterPro" id="IPR005625">
    <property type="entry name" value="PepSY-ass_TM"/>
</dbReference>
<name>A0A5C7W1W8_9PROT</name>
<proteinExistence type="predicted"/>
<dbReference type="InterPro" id="IPR025711">
    <property type="entry name" value="PepSY"/>
</dbReference>
<dbReference type="PANTHER" id="PTHR34219">
    <property type="entry name" value="IRON-REGULATED INNER MEMBRANE PROTEIN-RELATED"/>
    <property type="match status" value="1"/>
</dbReference>
<keyword evidence="1" id="KW-0472">Membrane</keyword>
<dbReference type="Pfam" id="PF03929">
    <property type="entry name" value="PepSY_TM"/>
    <property type="match status" value="1"/>
</dbReference>
<feature type="domain" description="PepSY" evidence="2">
    <location>
        <begin position="275"/>
        <end position="335"/>
    </location>
</feature>
<feature type="transmembrane region" description="Helical" evidence="1">
    <location>
        <begin position="26"/>
        <end position="51"/>
    </location>
</feature>
<reference evidence="3 4" key="1">
    <citation type="submission" date="2018-09" db="EMBL/GenBank/DDBJ databases">
        <title>Metagenome Assembled Genomes from an Advanced Water Purification Facility.</title>
        <authorList>
            <person name="Stamps B.W."/>
            <person name="Spear J.R."/>
        </authorList>
    </citation>
    <scope>NUCLEOTIDE SEQUENCE [LARGE SCALE GENOMIC DNA]</scope>
    <source>
        <strain evidence="3">Bin_54_1</strain>
    </source>
</reference>
<evidence type="ECO:0000259" key="2">
    <source>
        <dbReference type="Pfam" id="PF03413"/>
    </source>
</evidence>
<keyword evidence="1" id="KW-0812">Transmembrane</keyword>
<gene>
    <name evidence="3" type="ORF">E6Q60_01475</name>
</gene>
<evidence type="ECO:0000256" key="1">
    <source>
        <dbReference type="SAM" id="Phobius"/>
    </source>
</evidence>
<feature type="transmembrane region" description="Helical" evidence="1">
    <location>
        <begin position="220"/>
        <end position="240"/>
    </location>
</feature>
<dbReference type="EMBL" id="SSFX01000014">
    <property type="protein sequence ID" value="TXI30434.1"/>
    <property type="molecule type" value="Genomic_DNA"/>
</dbReference>
<keyword evidence="1" id="KW-1133">Transmembrane helix</keyword>
<feature type="transmembrane region" description="Helical" evidence="1">
    <location>
        <begin position="363"/>
        <end position="388"/>
    </location>
</feature>
<dbReference type="Pfam" id="PF03413">
    <property type="entry name" value="PepSY"/>
    <property type="match status" value="1"/>
</dbReference>
<comment type="caution">
    <text evidence="3">The sequence shown here is derived from an EMBL/GenBank/DDBJ whole genome shotgun (WGS) entry which is preliminary data.</text>
</comment>